<dbReference type="EMBL" id="DMAN01000134">
    <property type="protein sequence ID" value="HAE26756.1"/>
    <property type="molecule type" value="Genomic_DNA"/>
</dbReference>
<feature type="coiled-coil region" evidence="1">
    <location>
        <begin position="79"/>
        <end position="131"/>
    </location>
</feature>
<evidence type="ECO:0000313" key="3">
    <source>
        <dbReference type="Proteomes" id="UP000259610"/>
    </source>
</evidence>
<gene>
    <name evidence="2" type="ORF">DCG58_06330</name>
</gene>
<sequence length="147" mass="16119">MSEGQNVSAEHALKIAMERLLTGKTAHTDGRLTVANLAREASVSRATAYRCPDVIQAFQKEIKNRNGRQSASTAQRSKIAALNAELAALQTRAREDRRAAEAMINAMAQRIQALTLLAREQERQIADLHDALSRDGVVTPLRKGKFA</sequence>
<keyword evidence="1" id="KW-0175">Coiled coil</keyword>
<dbReference type="AlphaFoldDB" id="A0A3B9GX33"/>
<name>A0A3B9GX33_9PROT</name>
<dbReference type="RefSeq" id="WP_272987774.1">
    <property type="nucleotide sequence ID" value="NZ_CALCOC010000010.1"/>
</dbReference>
<proteinExistence type="predicted"/>
<protein>
    <submittedName>
        <fullName evidence="2">Uncharacterized protein</fullName>
    </submittedName>
</protein>
<evidence type="ECO:0000313" key="2">
    <source>
        <dbReference type="EMBL" id="HAE26756.1"/>
    </source>
</evidence>
<organism evidence="2 3">
    <name type="scientific">Hyphomonas adhaerens</name>
    <dbReference type="NCBI Taxonomy" id="81029"/>
    <lineage>
        <taxon>Bacteria</taxon>
        <taxon>Pseudomonadati</taxon>
        <taxon>Pseudomonadota</taxon>
        <taxon>Alphaproteobacteria</taxon>
        <taxon>Hyphomonadales</taxon>
        <taxon>Hyphomonadaceae</taxon>
        <taxon>Hyphomonas</taxon>
    </lineage>
</organism>
<reference evidence="2 3" key="1">
    <citation type="journal article" date="2018" name="Nat. Biotechnol.">
        <title>A standardized bacterial taxonomy based on genome phylogeny substantially revises the tree of life.</title>
        <authorList>
            <person name="Parks D.H."/>
            <person name="Chuvochina M."/>
            <person name="Waite D.W."/>
            <person name="Rinke C."/>
            <person name="Skarshewski A."/>
            <person name="Chaumeil P.A."/>
            <person name="Hugenholtz P."/>
        </authorList>
    </citation>
    <scope>NUCLEOTIDE SEQUENCE [LARGE SCALE GENOMIC DNA]</scope>
    <source>
        <strain evidence="2">UBA8733</strain>
    </source>
</reference>
<comment type="caution">
    <text evidence="2">The sequence shown here is derived from an EMBL/GenBank/DDBJ whole genome shotgun (WGS) entry which is preliminary data.</text>
</comment>
<accession>A0A3B9GX33</accession>
<dbReference type="Proteomes" id="UP000259610">
    <property type="component" value="Unassembled WGS sequence"/>
</dbReference>
<evidence type="ECO:0000256" key="1">
    <source>
        <dbReference type="SAM" id="Coils"/>
    </source>
</evidence>